<feature type="domain" description="Response regulatory" evidence="2">
    <location>
        <begin position="4"/>
        <end position="127"/>
    </location>
</feature>
<dbReference type="eggNOG" id="COG3437">
    <property type="taxonomic scope" value="Bacteria"/>
</dbReference>
<dbReference type="OrthoDB" id="1524091at2"/>
<accession>S2DEI0</accession>
<keyword evidence="4" id="KW-1185">Reference proteome</keyword>
<proteinExistence type="predicted"/>
<dbReference type="GO" id="GO:0000160">
    <property type="term" value="P:phosphorelay signal transduction system"/>
    <property type="evidence" value="ECO:0007669"/>
    <property type="project" value="InterPro"/>
</dbReference>
<dbReference type="PROSITE" id="PS50110">
    <property type="entry name" value="RESPONSE_REGULATORY"/>
    <property type="match status" value="1"/>
</dbReference>
<dbReference type="EMBL" id="ALWO02000037">
    <property type="protein sequence ID" value="EOZ95425.1"/>
    <property type="molecule type" value="Genomic_DNA"/>
</dbReference>
<dbReference type="InterPro" id="IPR011006">
    <property type="entry name" value="CheY-like_superfamily"/>
</dbReference>
<protein>
    <submittedName>
        <fullName evidence="3">Response regulator</fullName>
    </submittedName>
</protein>
<evidence type="ECO:0000259" key="2">
    <source>
        <dbReference type="PROSITE" id="PS50110"/>
    </source>
</evidence>
<dbReference type="SMART" id="SM00448">
    <property type="entry name" value="REC"/>
    <property type="match status" value="1"/>
</dbReference>
<evidence type="ECO:0000313" key="4">
    <source>
        <dbReference type="Proteomes" id="UP000006073"/>
    </source>
</evidence>
<reference evidence="3 4" key="1">
    <citation type="journal article" date="2013" name="Genome Announc.">
        <title>Draft Genome Sequence of Indibacter alkaliphilus Strain LW1T, Isolated from Lonar Lake, a Haloalkaline Lake in the Buldana District of Maharashtra, India.</title>
        <authorList>
            <person name="Singh A."/>
            <person name="Kumar Jangir P."/>
            <person name="Sharma R."/>
            <person name="Singh A."/>
            <person name="Kumar Pinnaka A."/>
            <person name="Shivaji S."/>
        </authorList>
    </citation>
    <scope>NUCLEOTIDE SEQUENCE [LARGE SCALE GENOMIC DNA]</scope>
    <source>
        <strain evidence="4">CCUG 57479 / KCTC 22604 / LW1</strain>
    </source>
</reference>
<sequence length="133" mass="15032">MKPDIIIIDDEEIVLMLIKRLVVKAGLHNSPQLFSNGMDGLNYLQSQNGRKSPILIFLDINMPGFDGWEFLELLQTFSLDFPTKVVIITSSVNQSDKVKSKTYESVIGYIEKPVTEDMMKGVAQLDGLSKYFE</sequence>
<dbReference type="PANTHER" id="PTHR44520:SF2">
    <property type="entry name" value="RESPONSE REGULATOR RCP1"/>
    <property type="match status" value="1"/>
</dbReference>
<dbReference type="SUPFAM" id="SSF52172">
    <property type="entry name" value="CheY-like"/>
    <property type="match status" value="1"/>
</dbReference>
<keyword evidence="1" id="KW-0597">Phosphoprotein</keyword>
<dbReference type="STRING" id="1189612.A33Q_2787"/>
<comment type="caution">
    <text evidence="3">The sequence shown here is derived from an EMBL/GenBank/DDBJ whole genome shotgun (WGS) entry which is preliminary data.</text>
</comment>
<feature type="modified residue" description="4-aspartylphosphate" evidence="1">
    <location>
        <position position="59"/>
    </location>
</feature>
<dbReference type="Gene3D" id="3.40.50.2300">
    <property type="match status" value="1"/>
</dbReference>
<name>S2DEI0_INDAL</name>
<dbReference type="InterPro" id="IPR052893">
    <property type="entry name" value="TCS_response_regulator"/>
</dbReference>
<dbReference type="RefSeq" id="WP_009035794.1">
    <property type="nucleotide sequence ID" value="NZ_ALWO02000037.1"/>
</dbReference>
<dbReference type="InterPro" id="IPR001789">
    <property type="entry name" value="Sig_transdc_resp-reg_receiver"/>
</dbReference>
<dbReference type="Pfam" id="PF00072">
    <property type="entry name" value="Response_reg"/>
    <property type="match status" value="1"/>
</dbReference>
<gene>
    <name evidence="3" type="ORF">A33Q_2787</name>
</gene>
<evidence type="ECO:0000256" key="1">
    <source>
        <dbReference type="PROSITE-ProRule" id="PRU00169"/>
    </source>
</evidence>
<dbReference type="PANTHER" id="PTHR44520">
    <property type="entry name" value="RESPONSE REGULATOR RCP1-RELATED"/>
    <property type="match status" value="1"/>
</dbReference>
<dbReference type="AlphaFoldDB" id="S2DEI0"/>
<dbReference type="Proteomes" id="UP000006073">
    <property type="component" value="Unassembled WGS sequence"/>
</dbReference>
<evidence type="ECO:0000313" key="3">
    <source>
        <dbReference type="EMBL" id="EOZ95425.1"/>
    </source>
</evidence>
<organism evidence="3 4">
    <name type="scientific">Indibacter alkaliphilus (strain CCUG 57479 / KCTC 22604 / LW1)</name>
    <dbReference type="NCBI Taxonomy" id="1189612"/>
    <lineage>
        <taxon>Bacteria</taxon>
        <taxon>Pseudomonadati</taxon>
        <taxon>Bacteroidota</taxon>
        <taxon>Cytophagia</taxon>
        <taxon>Cytophagales</taxon>
        <taxon>Cyclobacteriaceae</taxon>
    </lineage>
</organism>